<protein>
    <submittedName>
        <fullName evidence="3">Transcriptional regulator with XRE-family HTH domain</fullName>
    </submittedName>
</protein>
<proteinExistence type="predicted"/>
<dbReference type="GO" id="GO:0005829">
    <property type="term" value="C:cytosol"/>
    <property type="evidence" value="ECO:0007669"/>
    <property type="project" value="TreeGrafter"/>
</dbReference>
<dbReference type="CDD" id="cd00093">
    <property type="entry name" value="HTH_XRE"/>
    <property type="match status" value="1"/>
</dbReference>
<dbReference type="GO" id="GO:0003677">
    <property type="term" value="F:DNA binding"/>
    <property type="evidence" value="ECO:0007669"/>
    <property type="project" value="UniProtKB-KW"/>
</dbReference>
<name>A0AAX0AZW1_CLOBE</name>
<accession>A0AAX0AZW1</accession>
<dbReference type="SMART" id="SM00530">
    <property type="entry name" value="HTH_XRE"/>
    <property type="match status" value="1"/>
</dbReference>
<dbReference type="InterPro" id="IPR050807">
    <property type="entry name" value="TransReg_Diox_bact_type"/>
</dbReference>
<evidence type="ECO:0000259" key="2">
    <source>
        <dbReference type="PROSITE" id="PS50943"/>
    </source>
</evidence>
<dbReference type="SUPFAM" id="SSF47413">
    <property type="entry name" value="lambda repressor-like DNA-binding domains"/>
    <property type="match status" value="1"/>
</dbReference>
<dbReference type="EMBL" id="JABSWW010000001">
    <property type="protein sequence ID" value="NRT88139.1"/>
    <property type="molecule type" value="Genomic_DNA"/>
</dbReference>
<dbReference type="PANTHER" id="PTHR46797:SF19">
    <property type="entry name" value="BLL2473 PROTEIN"/>
    <property type="match status" value="1"/>
</dbReference>
<feature type="domain" description="HTH cro/C1-type" evidence="2">
    <location>
        <begin position="7"/>
        <end position="61"/>
    </location>
</feature>
<dbReference type="InterPro" id="IPR010982">
    <property type="entry name" value="Lambda_DNA-bd_dom_sf"/>
</dbReference>
<reference evidence="3" key="1">
    <citation type="submission" date="2020-05" db="EMBL/GenBank/DDBJ databases">
        <authorList>
            <person name="Brown S."/>
            <person name="Huntemann M."/>
            <person name="Clum A."/>
            <person name="Spunde A."/>
            <person name="Palaniappan K."/>
            <person name="Ritter S."/>
            <person name="Mikhailova N."/>
            <person name="Chen I.-M."/>
            <person name="Stamatis D."/>
            <person name="Reddy T."/>
            <person name="O'Malley R."/>
            <person name="Daum C."/>
            <person name="Shapiro N."/>
            <person name="Ivanova N."/>
            <person name="Kyrpides N."/>
            <person name="Woyke T."/>
        </authorList>
    </citation>
    <scope>NUCLEOTIDE SEQUENCE</scope>
    <source>
        <strain evidence="3">DJ080</strain>
    </source>
</reference>
<dbReference type="Pfam" id="PF01381">
    <property type="entry name" value="HTH_3"/>
    <property type="match status" value="1"/>
</dbReference>
<evidence type="ECO:0000313" key="4">
    <source>
        <dbReference type="Proteomes" id="UP001193748"/>
    </source>
</evidence>
<dbReference type="Proteomes" id="UP001193748">
    <property type="component" value="Unassembled WGS sequence"/>
</dbReference>
<dbReference type="AlphaFoldDB" id="A0AAX0AZW1"/>
<organism evidence="3 4">
    <name type="scientific">Clostridium beijerinckii</name>
    <name type="common">Clostridium MP</name>
    <dbReference type="NCBI Taxonomy" id="1520"/>
    <lineage>
        <taxon>Bacteria</taxon>
        <taxon>Bacillati</taxon>
        <taxon>Bacillota</taxon>
        <taxon>Clostridia</taxon>
        <taxon>Eubacteriales</taxon>
        <taxon>Clostridiaceae</taxon>
        <taxon>Clostridium</taxon>
    </lineage>
</organism>
<evidence type="ECO:0000256" key="1">
    <source>
        <dbReference type="ARBA" id="ARBA00023125"/>
    </source>
</evidence>
<evidence type="ECO:0000313" key="3">
    <source>
        <dbReference type="EMBL" id="NRT88139.1"/>
    </source>
</evidence>
<keyword evidence="1" id="KW-0238">DNA-binding</keyword>
<sequence length="170" mass="19545">MDIGAKIKELRNSNKLTQVELAKKANISRSYLADLEKDRYNASLDTLKSIANALDVSINIFFDGETSEKESKDYFFEQYLEKLGFEIIYDDVDGYLILSTSDGQYEISPMDLDKLQENIDSFIKFKISEITTKCRKFPNATSNDIPIAAHNDFENDAEEQRLMKEDLDEL</sequence>
<dbReference type="InterPro" id="IPR001387">
    <property type="entry name" value="Cro/C1-type_HTH"/>
</dbReference>
<dbReference type="RefSeq" id="WP_173710691.1">
    <property type="nucleotide sequence ID" value="NZ_JABSWW010000001.1"/>
</dbReference>
<dbReference type="GO" id="GO:0003700">
    <property type="term" value="F:DNA-binding transcription factor activity"/>
    <property type="evidence" value="ECO:0007669"/>
    <property type="project" value="TreeGrafter"/>
</dbReference>
<dbReference type="PANTHER" id="PTHR46797">
    <property type="entry name" value="HTH-TYPE TRANSCRIPTIONAL REGULATOR"/>
    <property type="match status" value="1"/>
</dbReference>
<reference evidence="3" key="2">
    <citation type="journal article" date="2022" name="Nat. Biotechnol.">
        <title>Carbon-negative production of acetone and isopropanol by gas fermentation at industrial pilot scale.</title>
        <authorList>
            <person name="Liew F.E."/>
            <person name="Nogle R."/>
            <person name="Abdalla T."/>
            <person name="Rasor B.J."/>
            <person name="Canter C."/>
            <person name="Jensen R.O."/>
            <person name="Wang L."/>
            <person name="Strutz J."/>
            <person name="Chirania P."/>
            <person name="De Tissera S."/>
            <person name="Mueller A.P."/>
            <person name="Ruan Z."/>
            <person name="Gao A."/>
            <person name="Tran L."/>
            <person name="Engle N.L."/>
            <person name="Bromley J.C."/>
            <person name="Daniell J."/>
            <person name="Conrado R."/>
            <person name="Tschaplinski T.J."/>
            <person name="Giannone R.J."/>
            <person name="Hettich R.L."/>
            <person name="Karim A.S."/>
            <person name="Simpson S.D."/>
            <person name="Brown S.D."/>
            <person name="Leang C."/>
            <person name="Jewett M.C."/>
            <person name="Kopke M."/>
        </authorList>
    </citation>
    <scope>NUCLEOTIDE SEQUENCE</scope>
    <source>
        <strain evidence="3">DJ080</strain>
    </source>
</reference>
<comment type="caution">
    <text evidence="3">The sequence shown here is derived from an EMBL/GenBank/DDBJ whole genome shotgun (WGS) entry which is preliminary data.</text>
</comment>
<gene>
    <name evidence="3" type="ORF">B0H41_001818</name>
</gene>
<dbReference type="Gene3D" id="1.10.260.40">
    <property type="entry name" value="lambda repressor-like DNA-binding domains"/>
    <property type="match status" value="1"/>
</dbReference>
<dbReference type="PROSITE" id="PS50943">
    <property type="entry name" value="HTH_CROC1"/>
    <property type="match status" value="1"/>
</dbReference>